<dbReference type="PANTHER" id="PTHR13398:SF0">
    <property type="entry name" value="GDP-FUCOSE PROTEIN O-FUCOSYLTRANSFERASE 2"/>
    <property type="match status" value="1"/>
</dbReference>
<evidence type="ECO:0000256" key="6">
    <source>
        <dbReference type="ARBA" id="ARBA00023277"/>
    </source>
</evidence>
<evidence type="ECO:0000256" key="4">
    <source>
        <dbReference type="ARBA" id="ARBA00022824"/>
    </source>
</evidence>
<dbReference type="GO" id="GO:0006004">
    <property type="term" value="P:fucose metabolic process"/>
    <property type="evidence" value="ECO:0007669"/>
    <property type="project" value="UniProtKB-KW"/>
</dbReference>
<evidence type="ECO:0000256" key="8">
    <source>
        <dbReference type="ARBA" id="ARBA00026232"/>
    </source>
</evidence>
<comment type="caution">
    <text evidence="9">The sequence shown here is derived from an EMBL/GenBank/DDBJ whole genome shotgun (WGS) entry which is preliminary data.</text>
</comment>
<comment type="subcellular location">
    <subcellularLocation>
        <location evidence="1">Endoplasmic reticulum</location>
    </subcellularLocation>
</comment>
<reference evidence="9 10" key="1">
    <citation type="journal article" date="2019" name="Environ. Microbiol.">
        <title>At the nexus of three kingdoms: the genome of the mycorrhizal fungus Gigaspora margarita provides insights into plant, endobacterial and fungal interactions.</title>
        <authorList>
            <person name="Venice F."/>
            <person name="Ghignone S."/>
            <person name="Salvioli di Fossalunga A."/>
            <person name="Amselem J."/>
            <person name="Novero M."/>
            <person name="Xianan X."/>
            <person name="Sedzielewska Toro K."/>
            <person name="Morin E."/>
            <person name="Lipzen A."/>
            <person name="Grigoriev I.V."/>
            <person name="Henrissat B."/>
            <person name="Martin F.M."/>
            <person name="Bonfante P."/>
        </authorList>
    </citation>
    <scope>NUCLEOTIDE SEQUENCE [LARGE SCALE GENOMIC DNA]</scope>
    <source>
        <strain evidence="9 10">BEG34</strain>
    </source>
</reference>
<keyword evidence="4" id="KW-0256">Endoplasmic reticulum</keyword>
<dbReference type="GO" id="GO:0046922">
    <property type="term" value="F:peptide-O-fucosyltransferase activity"/>
    <property type="evidence" value="ECO:0007669"/>
    <property type="project" value="InterPro"/>
</dbReference>
<proteinExistence type="inferred from homology"/>
<evidence type="ECO:0000313" key="10">
    <source>
        <dbReference type="Proteomes" id="UP000439903"/>
    </source>
</evidence>
<keyword evidence="10" id="KW-1185">Reference proteome</keyword>
<evidence type="ECO:0000256" key="1">
    <source>
        <dbReference type="ARBA" id="ARBA00004240"/>
    </source>
</evidence>
<comment type="similarity">
    <text evidence="7">Belongs to the glycosyltransferase 68 family.</text>
</comment>
<gene>
    <name evidence="9" type="ORF">F8M41_023620</name>
</gene>
<comment type="pathway">
    <text evidence="2">Protein modification; protein glycosylation.</text>
</comment>
<evidence type="ECO:0000256" key="3">
    <source>
        <dbReference type="ARBA" id="ARBA00022679"/>
    </source>
</evidence>
<name>A0A8H4AD40_GIGMA</name>
<dbReference type="InterPro" id="IPR019378">
    <property type="entry name" value="GDP-Fuc_O-FucTrfase"/>
</dbReference>
<evidence type="ECO:0000256" key="5">
    <source>
        <dbReference type="ARBA" id="ARBA00023253"/>
    </source>
</evidence>
<dbReference type="OrthoDB" id="2020419at2759"/>
<protein>
    <recommendedName>
        <fullName evidence="8">GDP-fucose protein O-fucosyltransferase 2</fullName>
    </recommendedName>
</protein>
<keyword evidence="6" id="KW-0119">Carbohydrate metabolism</keyword>
<evidence type="ECO:0000313" key="9">
    <source>
        <dbReference type="EMBL" id="KAF0481177.1"/>
    </source>
</evidence>
<dbReference type="Gene3D" id="3.40.50.11350">
    <property type="match status" value="1"/>
</dbReference>
<evidence type="ECO:0000256" key="7">
    <source>
        <dbReference type="ARBA" id="ARBA00025803"/>
    </source>
</evidence>
<accession>A0A8H4AD40</accession>
<dbReference type="PANTHER" id="PTHR13398">
    <property type="entry name" value="GDP-FUCOSE PROTEIN O-FUCOSYLTRANSFERASE 2"/>
    <property type="match status" value="1"/>
</dbReference>
<keyword evidence="5" id="KW-0294">Fucose metabolism</keyword>
<dbReference type="InterPro" id="IPR045130">
    <property type="entry name" value="OFUT2-like"/>
</dbReference>
<dbReference type="Pfam" id="PF10250">
    <property type="entry name" value="O-FucT"/>
    <property type="match status" value="1"/>
</dbReference>
<dbReference type="EMBL" id="WTPW01000772">
    <property type="protein sequence ID" value="KAF0481177.1"/>
    <property type="molecule type" value="Genomic_DNA"/>
</dbReference>
<dbReference type="AlphaFoldDB" id="A0A8H4AD40"/>
<keyword evidence="3" id="KW-0808">Transferase</keyword>
<dbReference type="Proteomes" id="UP000439903">
    <property type="component" value="Unassembled WGS sequence"/>
</dbReference>
<evidence type="ECO:0000256" key="2">
    <source>
        <dbReference type="ARBA" id="ARBA00004922"/>
    </source>
</evidence>
<sequence>MILSSKSVSLIITLFILLFPFFLWEIDKYFYNKPKELKFEPSDNEINQKYCGTNECKFLFAYNVVEQESQSNQHFISFIQIAQQLGRIMVLTNVGESSISSLKNFPFDFYYNIDELRRKFPEVKFISQQQFQKWTKERYFKPDIIHVLLEDSKFDPNYTIQYDISYIDKLVKEYRIDQFDFNLNNSVIFKQVGVGITAGPRKSENNELREFLSAELKSNAEVMLITHETIRHAIFEKLTPMPYASHITKAALNITKNLKPYIAIHWRMEKGRINLMPKCSKSLVTYLRKLKKRTGIKNIYLATDYPFFRQNKTQSRTFTRIYEEHHTAMKILNISFNLNTWVSTHGLDYLQSYPIKNEQLQEELEGSGIQGVFDKLILTQADYFVSGPKECCRFNSTYTHQVIRARKEMLKNNIKFKNLISRWKLKPK</sequence>
<organism evidence="9 10">
    <name type="scientific">Gigaspora margarita</name>
    <dbReference type="NCBI Taxonomy" id="4874"/>
    <lineage>
        <taxon>Eukaryota</taxon>
        <taxon>Fungi</taxon>
        <taxon>Fungi incertae sedis</taxon>
        <taxon>Mucoromycota</taxon>
        <taxon>Glomeromycotina</taxon>
        <taxon>Glomeromycetes</taxon>
        <taxon>Diversisporales</taxon>
        <taxon>Gigasporaceae</taxon>
        <taxon>Gigaspora</taxon>
    </lineage>
</organism>